<dbReference type="InterPro" id="IPR011006">
    <property type="entry name" value="CheY-like_superfamily"/>
</dbReference>
<dbReference type="PROSITE" id="PS50109">
    <property type="entry name" value="HIS_KIN"/>
    <property type="match status" value="1"/>
</dbReference>
<dbReference type="PROSITE" id="PS50110">
    <property type="entry name" value="RESPONSE_REGULATORY"/>
    <property type="match status" value="1"/>
</dbReference>
<dbReference type="SMART" id="SM00387">
    <property type="entry name" value="HATPase_c"/>
    <property type="match status" value="1"/>
</dbReference>
<dbReference type="PANTHER" id="PTHR43547:SF2">
    <property type="entry name" value="HYBRID SIGNAL TRANSDUCTION HISTIDINE KINASE C"/>
    <property type="match status" value="1"/>
</dbReference>
<feature type="coiled-coil region" evidence="10">
    <location>
        <begin position="128"/>
        <end position="158"/>
    </location>
</feature>
<protein>
    <recommendedName>
        <fullName evidence="2">histidine kinase</fullName>
        <ecNumber evidence="2">2.7.13.3</ecNumber>
    </recommendedName>
</protein>
<dbReference type="Pfam" id="PF00072">
    <property type="entry name" value="Response_reg"/>
    <property type="match status" value="1"/>
</dbReference>
<dbReference type="InterPro" id="IPR036097">
    <property type="entry name" value="HisK_dim/P_sf"/>
</dbReference>
<dbReference type="CDD" id="cd00082">
    <property type="entry name" value="HisKA"/>
    <property type="match status" value="1"/>
</dbReference>
<dbReference type="InterPro" id="IPR004358">
    <property type="entry name" value="Sig_transdc_His_kin-like_C"/>
</dbReference>
<keyword evidence="3 9" id="KW-0597">Phosphoprotein</keyword>
<evidence type="ECO:0000259" key="12">
    <source>
        <dbReference type="PROSITE" id="PS50110"/>
    </source>
</evidence>
<evidence type="ECO:0000256" key="5">
    <source>
        <dbReference type="ARBA" id="ARBA00022741"/>
    </source>
</evidence>
<dbReference type="SUPFAM" id="SSF52172">
    <property type="entry name" value="CheY-like"/>
    <property type="match status" value="1"/>
</dbReference>
<dbReference type="SMART" id="SM00388">
    <property type="entry name" value="HisKA"/>
    <property type="match status" value="1"/>
</dbReference>
<sequence>MDTQKNRHQAPKILVVDDRKENLFAMQKILQVLHCDVYVVQSGNEALSYTLRHDFALILLDVNMPEMDGFELAELLRSNEETKHIPIIFVTASNKEDQSVFKGYESGAVDYLFKPVNADILLSKVKVFLELNRRNKELEAIQSELERSNESLREFAQVVSHDLKNPLNVITGLSELLIARHSADMTPKGKEYMNQISATADRMNHLITDLLSYAQLNAKSVTFGNVDLNEVVMNVISDLSSTIEHNEGQVIMQDRLPIIQADATQMYQLFQNIIANGLKYRRKEQSPIIQISLLEGNEPDTFVIQIQDNGIGMKKEDIPSIFTPFKRLDNAKAYEGTGLGLATVQKIIERHDGLMEVESILGERSTFRVHLPISQGF</sequence>
<accession>A0ABX1Y1L7</accession>
<comment type="catalytic activity">
    <reaction evidence="1">
        <text>ATP + protein L-histidine = ADP + protein N-phospho-L-histidine.</text>
        <dbReference type="EC" id="2.7.13.3"/>
    </reaction>
</comment>
<evidence type="ECO:0000256" key="7">
    <source>
        <dbReference type="ARBA" id="ARBA00022840"/>
    </source>
</evidence>
<dbReference type="PANTHER" id="PTHR43547">
    <property type="entry name" value="TWO-COMPONENT HISTIDINE KINASE"/>
    <property type="match status" value="1"/>
</dbReference>
<keyword evidence="7" id="KW-0067">ATP-binding</keyword>
<dbReference type="SUPFAM" id="SSF55874">
    <property type="entry name" value="ATPase domain of HSP90 chaperone/DNA topoisomerase II/histidine kinase"/>
    <property type="match status" value="1"/>
</dbReference>
<evidence type="ECO:0000256" key="3">
    <source>
        <dbReference type="ARBA" id="ARBA00022553"/>
    </source>
</evidence>
<dbReference type="Gene3D" id="3.40.50.2300">
    <property type="match status" value="1"/>
</dbReference>
<dbReference type="Pfam" id="PF02518">
    <property type="entry name" value="HATPase_c"/>
    <property type="match status" value="1"/>
</dbReference>
<gene>
    <name evidence="13" type="ORF">GC098_20690</name>
</gene>
<evidence type="ECO:0000256" key="1">
    <source>
        <dbReference type="ARBA" id="ARBA00000085"/>
    </source>
</evidence>
<dbReference type="Pfam" id="PF00512">
    <property type="entry name" value="HisKA"/>
    <property type="match status" value="1"/>
</dbReference>
<dbReference type="Gene3D" id="3.30.565.10">
    <property type="entry name" value="Histidine kinase-like ATPase, C-terminal domain"/>
    <property type="match status" value="1"/>
</dbReference>
<keyword evidence="10" id="KW-0175">Coiled coil</keyword>
<dbReference type="RefSeq" id="WP_171645204.1">
    <property type="nucleotide sequence ID" value="NZ_WHOA01000141.1"/>
</dbReference>
<evidence type="ECO:0000256" key="10">
    <source>
        <dbReference type="SAM" id="Coils"/>
    </source>
</evidence>
<evidence type="ECO:0000256" key="2">
    <source>
        <dbReference type="ARBA" id="ARBA00012438"/>
    </source>
</evidence>
<evidence type="ECO:0000313" key="14">
    <source>
        <dbReference type="Proteomes" id="UP000616779"/>
    </source>
</evidence>
<evidence type="ECO:0000313" key="13">
    <source>
        <dbReference type="EMBL" id="NOU73789.1"/>
    </source>
</evidence>
<dbReference type="InterPro" id="IPR005467">
    <property type="entry name" value="His_kinase_dom"/>
</dbReference>
<evidence type="ECO:0000256" key="9">
    <source>
        <dbReference type="PROSITE-ProRule" id="PRU00169"/>
    </source>
</evidence>
<evidence type="ECO:0000256" key="6">
    <source>
        <dbReference type="ARBA" id="ARBA00022777"/>
    </source>
</evidence>
<name>A0ABX1Y1L7_9BACL</name>
<evidence type="ECO:0000256" key="8">
    <source>
        <dbReference type="ARBA" id="ARBA00023012"/>
    </source>
</evidence>
<dbReference type="SMART" id="SM00448">
    <property type="entry name" value="REC"/>
    <property type="match status" value="1"/>
</dbReference>
<evidence type="ECO:0000259" key="11">
    <source>
        <dbReference type="PROSITE" id="PS50109"/>
    </source>
</evidence>
<keyword evidence="8" id="KW-0902">Two-component regulatory system</keyword>
<proteinExistence type="predicted"/>
<keyword evidence="4" id="KW-0808">Transferase</keyword>
<dbReference type="InterPro" id="IPR036890">
    <property type="entry name" value="HATPase_C_sf"/>
</dbReference>
<evidence type="ECO:0000256" key="4">
    <source>
        <dbReference type="ARBA" id="ARBA00022679"/>
    </source>
</evidence>
<dbReference type="InterPro" id="IPR001789">
    <property type="entry name" value="Sig_transdc_resp-reg_receiver"/>
</dbReference>
<dbReference type="EMBL" id="WHOA01000141">
    <property type="protein sequence ID" value="NOU73789.1"/>
    <property type="molecule type" value="Genomic_DNA"/>
</dbReference>
<dbReference type="EC" id="2.7.13.3" evidence="2"/>
<dbReference type="InterPro" id="IPR003661">
    <property type="entry name" value="HisK_dim/P_dom"/>
</dbReference>
<feature type="domain" description="Histidine kinase" evidence="11">
    <location>
        <begin position="158"/>
        <end position="375"/>
    </location>
</feature>
<organism evidence="13 14">
    <name type="scientific">Paenibacillus phytorum</name>
    <dbReference type="NCBI Taxonomy" id="2654977"/>
    <lineage>
        <taxon>Bacteria</taxon>
        <taxon>Bacillati</taxon>
        <taxon>Bacillota</taxon>
        <taxon>Bacilli</taxon>
        <taxon>Bacillales</taxon>
        <taxon>Paenibacillaceae</taxon>
        <taxon>Paenibacillus</taxon>
    </lineage>
</organism>
<dbReference type="InterPro" id="IPR003594">
    <property type="entry name" value="HATPase_dom"/>
</dbReference>
<dbReference type="PRINTS" id="PR00344">
    <property type="entry name" value="BCTRLSENSOR"/>
</dbReference>
<dbReference type="Gene3D" id="1.10.287.130">
    <property type="match status" value="1"/>
</dbReference>
<reference evidence="13 14" key="1">
    <citation type="submission" date="2019-10" db="EMBL/GenBank/DDBJ databases">
        <title>Description of Paenibacillus terrestris sp. nov.</title>
        <authorList>
            <person name="Carlier A."/>
            <person name="Qi S."/>
        </authorList>
    </citation>
    <scope>NUCLEOTIDE SEQUENCE [LARGE SCALE GENOMIC DNA]</scope>
    <source>
        <strain evidence="13 14">LMG 31458</strain>
    </source>
</reference>
<feature type="modified residue" description="4-aspartylphosphate" evidence="9">
    <location>
        <position position="61"/>
    </location>
</feature>
<keyword evidence="5" id="KW-0547">Nucleotide-binding</keyword>
<keyword evidence="6" id="KW-0418">Kinase</keyword>
<comment type="caution">
    <text evidence="13">The sequence shown here is derived from an EMBL/GenBank/DDBJ whole genome shotgun (WGS) entry which is preliminary data.</text>
</comment>
<dbReference type="SUPFAM" id="SSF47384">
    <property type="entry name" value="Homodimeric domain of signal transducing histidine kinase"/>
    <property type="match status" value="1"/>
</dbReference>
<feature type="domain" description="Response regulatory" evidence="12">
    <location>
        <begin position="12"/>
        <end position="129"/>
    </location>
</feature>
<keyword evidence="14" id="KW-1185">Reference proteome</keyword>
<dbReference type="Proteomes" id="UP000616779">
    <property type="component" value="Unassembled WGS sequence"/>
</dbReference>